<comment type="caution">
    <text evidence="5">The sequence shown here is derived from an EMBL/GenBank/DDBJ whole genome shotgun (WGS) entry which is preliminary data.</text>
</comment>
<dbReference type="EMBL" id="CAXKWB010020606">
    <property type="protein sequence ID" value="CAL4122693.1"/>
    <property type="molecule type" value="Genomic_DNA"/>
</dbReference>
<feature type="domain" description="Glycoside hydrolase 35 catalytic" evidence="4">
    <location>
        <begin position="44"/>
        <end position="234"/>
    </location>
</feature>
<comment type="similarity">
    <text evidence="1">Belongs to the glycosyl hydrolase 35 family.</text>
</comment>
<evidence type="ECO:0000313" key="5">
    <source>
        <dbReference type="EMBL" id="CAL4122693.1"/>
    </source>
</evidence>
<feature type="signal peptide" evidence="3">
    <location>
        <begin position="1"/>
        <end position="20"/>
    </location>
</feature>
<evidence type="ECO:0000259" key="4">
    <source>
        <dbReference type="Pfam" id="PF01301"/>
    </source>
</evidence>
<dbReference type="SUPFAM" id="SSF51445">
    <property type="entry name" value="(Trans)glycosidases"/>
    <property type="match status" value="1"/>
</dbReference>
<dbReference type="Gene3D" id="3.20.20.80">
    <property type="entry name" value="Glycosidases"/>
    <property type="match status" value="1"/>
</dbReference>
<dbReference type="InterPro" id="IPR001944">
    <property type="entry name" value="Glycoside_Hdrlase_35"/>
</dbReference>
<dbReference type="GO" id="GO:0004553">
    <property type="term" value="F:hydrolase activity, hydrolyzing O-glycosyl compounds"/>
    <property type="evidence" value="ECO:0007669"/>
    <property type="project" value="InterPro"/>
</dbReference>
<evidence type="ECO:0000256" key="3">
    <source>
        <dbReference type="SAM" id="SignalP"/>
    </source>
</evidence>
<gene>
    <name evidence="5" type="ORF">MNOR_LOCUS23415</name>
</gene>
<reference evidence="5 6" key="1">
    <citation type="submission" date="2024-05" db="EMBL/GenBank/DDBJ databases">
        <authorList>
            <person name="Wallberg A."/>
        </authorList>
    </citation>
    <scope>NUCLEOTIDE SEQUENCE [LARGE SCALE GENOMIC DNA]</scope>
</reference>
<dbReference type="Pfam" id="PF01301">
    <property type="entry name" value="Glyco_hydro_35"/>
    <property type="match status" value="1"/>
</dbReference>
<feature type="non-terminal residue" evidence="5">
    <location>
        <position position="299"/>
    </location>
</feature>
<dbReference type="PRINTS" id="PR00742">
    <property type="entry name" value="GLHYDRLASE35"/>
</dbReference>
<dbReference type="InterPro" id="IPR017853">
    <property type="entry name" value="GH"/>
</dbReference>
<proteinExistence type="inferred from homology"/>
<accession>A0AAV2RFF7</accession>
<dbReference type="Proteomes" id="UP001497623">
    <property type="component" value="Unassembled WGS sequence"/>
</dbReference>
<keyword evidence="3" id="KW-0732">Signal</keyword>
<feature type="chain" id="PRO_5043965730" description="Glycoside hydrolase 35 catalytic domain-containing protein" evidence="3">
    <location>
        <begin position="21"/>
        <end position="299"/>
    </location>
</feature>
<dbReference type="GO" id="GO:0005975">
    <property type="term" value="P:carbohydrate metabolic process"/>
    <property type="evidence" value="ECO:0007669"/>
    <property type="project" value="InterPro"/>
</dbReference>
<keyword evidence="2" id="KW-0472">Membrane</keyword>
<feature type="transmembrane region" description="Helical" evidence="2">
    <location>
        <begin position="139"/>
        <end position="157"/>
    </location>
</feature>
<feature type="transmembrane region" description="Helical" evidence="2">
    <location>
        <begin position="100"/>
        <end position="119"/>
    </location>
</feature>
<keyword evidence="2" id="KW-0812">Transmembrane</keyword>
<name>A0AAV2RFF7_MEGNR</name>
<protein>
    <recommendedName>
        <fullName evidence="4">Glycoside hydrolase 35 catalytic domain-containing protein</fullName>
    </recommendedName>
</protein>
<evidence type="ECO:0000313" key="6">
    <source>
        <dbReference type="Proteomes" id="UP001497623"/>
    </source>
</evidence>
<keyword evidence="2" id="KW-1133">Transmembrane helix</keyword>
<evidence type="ECO:0000256" key="1">
    <source>
        <dbReference type="ARBA" id="ARBA00009809"/>
    </source>
</evidence>
<dbReference type="AlphaFoldDB" id="A0AAV2RFF7"/>
<evidence type="ECO:0000256" key="2">
    <source>
        <dbReference type="SAM" id="Phobius"/>
    </source>
</evidence>
<dbReference type="InterPro" id="IPR031330">
    <property type="entry name" value="Gly_Hdrlase_35_cat"/>
</dbReference>
<organism evidence="5 6">
    <name type="scientific">Meganyctiphanes norvegica</name>
    <name type="common">Northern krill</name>
    <name type="synonym">Thysanopoda norvegica</name>
    <dbReference type="NCBI Taxonomy" id="48144"/>
    <lineage>
        <taxon>Eukaryota</taxon>
        <taxon>Metazoa</taxon>
        <taxon>Ecdysozoa</taxon>
        <taxon>Arthropoda</taxon>
        <taxon>Crustacea</taxon>
        <taxon>Multicrustacea</taxon>
        <taxon>Malacostraca</taxon>
        <taxon>Eumalacostraca</taxon>
        <taxon>Eucarida</taxon>
        <taxon>Euphausiacea</taxon>
        <taxon>Euphausiidae</taxon>
        <taxon>Meganyctiphanes</taxon>
    </lineage>
</organism>
<keyword evidence="6" id="KW-1185">Reference proteome</keyword>
<sequence>MTAFTKPWLWLFLVTQVAFAMKLYDYYIPDGVVTSGLMAEGQVFKLNGKDLRILSGAFHYFRVHPHYWRDTFRKIRAAGLNTVETQAWRYLTVIQGTQEYGNLSVVCKFIILIGVVVQYQEDSLIVLFKRGTSVRSKNYGLMPILLLYGYSLVVRLLPTTPKKGCRKVYSIIMAQIAQLYEKSNQRSMKICGSYIILQQLGETFSGRNDKKYHLFLSYGVHQFHEKINEKPLVFRIDDFMGDDNNTGHQNLLPSTHLKNLITYNIPTIPNGHSRNAFKMVVCGMFSNCSSHLKDAYRPE</sequence>